<evidence type="ECO:0000313" key="1">
    <source>
        <dbReference type="EMBL" id="ABA50678.1"/>
    </source>
</evidence>
<dbReference type="EnsemblBacteria" id="ABA50678">
    <property type="protein sequence ID" value="ABA50678"/>
    <property type="gene ID" value="BURPS1710b_3583"/>
</dbReference>
<dbReference type="EMBL" id="CP000124">
    <property type="protein sequence ID" value="ABA50678.1"/>
    <property type="molecule type" value="Genomic_DNA"/>
</dbReference>
<dbReference type="KEGG" id="bpm:BURPS1710b_3583"/>
<reference evidence="1 2" key="1">
    <citation type="submission" date="2005-09" db="EMBL/GenBank/DDBJ databases">
        <authorList>
            <person name="Woods D.E."/>
            <person name="Nierman W.C."/>
        </authorList>
    </citation>
    <scope>NUCLEOTIDE SEQUENCE [LARGE SCALE GENOMIC DNA]</scope>
    <source>
        <strain evidence="1 2">1710b</strain>
    </source>
</reference>
<organism evidence="1 2">
    <name type="scientific">Burkholderia pseudomallei (strain 1710b)</name>
    <dbReference type="NCBI Taxonomy" id="320372"/>
    <lineage>
        <taxon>Bacteria</taxon>
        <taxon>Pseudomonadati</taxon>
        <taxon>Pseudomonadota</taxon>
        <taxon>Betaproteobacteria</taxon>
        <taxon>Burkholderiales</taxon>
        <taxon>Burkholderiaceae</taxon>
        <taxon>Burkholderia</taxon>
        <taxon>pseudomallei group</taxon>
    </lineage>
</organism>
<dbReference type="AlphaFoldDB" id="Q3JNA5"/>
<protein>
    <submittedName>
        <fullName evidence="1">Uncharacterized protein</fullName>
    </submittedName>
</protein>
<proteinExistence type="predicted"/>
<dbReference type="HOGENOM" id="CLU_334556_0_0_4"/>
<sequence>MDLDLVADAVAREQRVEVRARHAQPVDRDERVARGQPGPMRGAAFVDGCERAFRAAARARAERRLRGRIGRAARAARAPVRRERHAERLEEFGERQIARAGHRFVEKTAEIDTRRFGDQRLHVVLADALRLAVVEVAPEALPQKPHHVVERFAVAAARANRQIERERDERALRVIADDRVRRVFVLPVILDPRIERAFGDALPEPAGAALHAGDRAADEREIVVLRDEAAAREHQVVVVRREALEEPQQRRVILLRQIVRRERGRLDPLHVPCMEVLVAAQAEVSPIAVRLLRAPLHRQIGAIADERRRRAMLEPAVAVADRLRHEHVARHRRAPGLRLEQRDLRLAHPLQVGREPLEIEPGHAARDRDVVRHAVRVERREREFAERDRMIDQLVVILRAVRAEAVAFRAARLRQRRRDAPAPVRVARRPLDHYLARRILAAERREKHARAVEEAARVVQVRGAHRQVPRVDVVAQRDRPGRRRGLPGLLVELADPQLAARFVERTQRHDIARELAHHIAARNPYGQREALARRVRIGERERHLEQVRGGIFRNDRVANRLHRRNRSGGNGVGMRIRKEASATRRRLLRDAGNAASLDAGERLIQFVGGYGARQARAVGEEYGRRARHVHSAAEREVLVERGRVAVRRARGRAMLEHPRLPAFHAVARAPDRLRLHRRIGRQHRIQERVDGHVVDRLQRRLELLAVRAVRIGEHRDLARAVALHDLDRVRQRQAREIDLVDLGEALGREVLVRLRVDELAEQHVIARCVAIDDLRAEIDLVQTRNRRLRHALDRRVGAEARLQRGLQLVGGLVGLRGAAERRRRGSQGERGDTNRFFHANHPSKRACIATVYD</sequence>
<dbReference type="Proteomes" id="UP000002700">
    <property type="component" value="Chromosome I"/>
</dbReference>
<accession>Q3JNA5</accession>
<evidence type="ECO:0000313" key="2">
    <source>
        <dbReference type="Proteomes" id="UP000002700"/>
    </source>
</evidence>
<gene>
    <name evidence="1" type="ordered locus">BURPS1710b_3583</name>
</gene>
<name>Q3JNA5_BURP1</name>